<evidence type="ECO:0000256" key="1">
    <source>
        <dbReference type="SAM" id="Phobius"/>
    </source>
</evidence>
<dbReference type="PROSITE" id="PS51257">
    <property type="entry name" value="PROKAR_LIPOPROTEIN"/>
    <property type="match status" value="1"/>
</dbReference>
<name>A0AA97D8T4_9FIRM</name>
<accession>A0AA97D8T4</accession>
<sequence length="143" mass="15822">MKGAWRHFWTITCSSFTSAVLCSILFSSCGLMAPLNNSLVLELLCMCVSTALGMAAADKILDVANVETLLPEVLLRFGICYVLIFSEGALFQMFPFDFRHMAEVLPVLVPTYAVTHFAAYRMSVACASEINHKIEQETKSQKS</sequence>
<feature type="transmembrane region" description="Helical" evidence="1">
    <location>
        <begin position="73"/>
        <end position="91"/>
    </location>
</feature>
<evidence type="ECO:0000313" key="3">
    <source>
        <dbReference type="Proteomes" id="UP001300604"/>
    </source>
</evidence>
<gene>
    <name evidence="2" type="ORF">PXC00_09200</name>
</gene>
<dbReference type="RefSeq" id="WP_275845214.1">
    <property type="nucleotide sequence ID" value="NZ_CP135996.1"/>
</dbReference>
<feature type="transmembrane region" description="Helical" evidence="1">
    <location>
        <begin position="39"/>
        <end position="61"/>
    </location>
</feature>
<keyword evidence="1" id="KW-0472">Membrane</keyword>
<reference evidence="3" key="1">
    <citation type="submission" date="2024-06" db="EMBL/GenBank/DDBJ databases">
        <title>Caproicibacterium argilliputei sp. nov, a novel caproic acid producing anaerobic bacterium isolated from pit mud.</title>
        <authorList>
            <person name="Zeng C."/>
        </authorList>
    </citation>
    <scope>NUCLEOTIDE SEQUENCE [LARGE SCALE GENOMIC DNA]</scope>
    <source>
        <strain evidence="3">ZCY20-5</strain>
    </source>
</reference>
<reference evidence="2 3" key="2">
    <citation type="submission" date="2024-06" db="EMBL/GenBank/DDBJ databases">
        <title>Caproicibacterium argilliputei sp. nov, a novel caproic acid producing anaerobic bacterium isolated from pit mud.</title>
        <authorList>
            <person name="Xia S."/>
        </authorList>
    </citation>
    <scope>NUCLEOTIDE SEQUENCE [LARGE SCALE GENOMIC DNA]</scope>
    <source>
        <strain evidence="2 3">ZCY20-5</strain>
    </source>
</reference>
<dbReference type="AlphaFoldDB" id="A0AA97D8T4"/>
<keyword evidence="1" id="KW-0812">Transmembrane</keyword>
<dbReference type="KEGG" id="carl:PXC00_09200"/>
<evidence type="ECO:0000313" key="2">
    <source>
        <dbReference type="EMBL" id="WOC31394.1"/>
    </source>
</evidence>
<keyword evidence="1" id="KW-1133">Transmembrane helix</keyword>
<protein>
    <submittedName>
        <fullName evidence="2">Uncharacterized protein</fullName>
    </submittedName>
</protein>
<reference evidence="3" key="3">
    <citation type="submission" date="2024-06" db="EMBL/GenBank/DDBJ databases">
        <authorList>
            <person name="Zeng C."/>
        </authorList>
    </citation>
    <scope>NUCLEOTIDE SEQUENCE [LARGE SCALE GENOMIC DNA]</scope>
    <source>
        <strain evidence="3">ZCY20-5</strain>
    </source>
</reference>
<feature type="transmembrane region" description="Helical" evidence="1">
    <location>
        <begin position="6"/>
        <end position="27"/>
    </location>
</feature>
<dbReference type="Proteomes" id="UP001300604">
    <property type="component" value="Chromosome"/>
</dbReference>
<organism evidence="2 3">
    <name type="scientific">Caproicibacterium argilliputei</name>
    <dbReference type="NCBI Taxonomy" id="3030016"/>
    <lineage>
        <taxon>Bacteria</taxon>
        <taxon>Bacillati</taxon>
        <taxon>Bacillota</taxon>
        <taxon>Clostridia</taxon>
        <taxon>Eubacteriales</taxon>
        <taxon>Oscillospiraceae</taxon>
        <taxon>Caproicibacterium</taxon>
    </lineage>
</organism>
<dbReference type="EMBL" id="CP135996">
    <property type="protein sequence ID" value="WOC31394.1"/>
    <property type="molecule type" value="Genomic_DNA"/>
</dbReference>
<keyword evidence="3" id="KW-1185">Reference proteome</keyword>
<proteinExistence type="predicted"/>